<keyword evidence="2" id="KW-0378">Hydrolase</keyword>
<dbReference type="Pfam" id="PF03372">
    <property type="entry name" value="Exo_endo_phos"/>
    <property type="match status" value="1"/>
</dbReference>
<keyword evidence="2" id="KW-0255">Endonuclease</keyword>
<dbReference type="EMBL" id="FOZM01000001">
    <property type="protein sequence ID" value="SFR99781.1"/>
    <property type="molecule type" value="Genomic_DNA"/>
</dbReference>
<dbReference type="Gene3D" id="3.60.10.10">
    <property type="entry name" value="Endonuclease/exonuclease/phosphatase"/>
    <property type="match status" value="1"/>
</dbReference>
<gene>
    <name evidence="2" type="ORF">SAMN05444714_0290</name>
</gene>
<name>A0A1I6L8H1_9RHOB</name>
<proteinExistence type="predicted"/>
<accession>A0A1I6L8H1</accession>
<dbReference type="GO" id="GO:0004527">
    <property type="term" value="F:exonuclease activity"/>
    <property type="evidence" value="ECO:0007669"/>
    <property type="project" value="UniProtKB-KW"/>
</dbReference>
<reference evidence="2 3" key="1">
    <citation type="submission" date="2016-10" db="EMBL/GenBank/DDBJ databases">
        <authorList>
            <person name="de Groot N.N."/>
        </authorList>
    </citation>
    <scope>NUCLEOTIDE SEQUENCE [LARGE SCALE GENOMIC DNA]</scope>
    <source>
        <strain evidence="2 3">DSM 29433</strain>
    </source>
</reference>
<dbReference type="Proteomes" id="UP000198926">
    <property type="component" value="Unassembled WGS sequence"/>
</dbReference>
<keyword evidence="2" id="KW-0269">Exonuclease</keyword>
<keyword evidence="2" id="KW-0540">Nuclease</keyword>
<organism evidence="2 3">
    <name type="scientific">Yoonia litorea</name>
    <dbReference type="NCBI Taxonomy" id="1123755"/>
    <lineage>
        <taxon>Bacteria</taxon>
        <taxon>Pseudomonadati</taxon>
        <taxon>Pseudomonadota</taxon>
        <taxon>Alphaproteobacteria</taxon>
        <taxon>Rhodobacterales</taxon>
        <taxon>Paracoccaceae</taxon>
        <taxon>Yoonia</taxon>
    </lineage>
</organism>
<evidence type="ECO:0000313" key="2">
    <source>
        <dbReference type="EMBL" id="SFR99781.1"/>
    </source>
</evidence>
<dbReference type="InterPro" id="IPR036691">
    <property type="entry name" value="Endo/exonu/phosph_ase_sf"/>
</dbReference>
<evidence type="ECO:0000259" key="1">
    <source>
        <dbReference type="Pfam" id="PF03372"/>
    </source>
</evidence>
<dbReference type="SUPFAM" id="SSF56219">
    <property type="entry name" value="DNase I-like"/>
    <property type="match status" value="1"/>
</dbReference>
<dbReference type="InterPro" id="IPR005135">
    <property type="entry name" value="Endo/exonuclease/phosphatase"/>
</dbReference>
<feature type="domain" description="Endonuclease/exonuclease/phosphatase" evidence="1">
    <location>
        <begin position="33"/>
        <end position="307"/>
    </location>
</feature>
<dbReference type="AlphaFoldDB" id="A0A1I6L8H1"/>
<sequence length="327" mass="35497">MSAQDSLRVATYAAPLSRDGPGLLLRDIRRGQDPQIAAIKAVIATISPDILVLTDFDYDHDGLALSAFAETTGLDYTHRFSRLPNAGQPSGFDIDGNGRTGDARDSLGYGRFTGDGGVAVLSRYPFNQDGFVDHTAMLWRDLPDAQLPMAEGRPFLSDEVLKVLPLSSTVHWNLPVVVPQGQLRLLVFAATPPVFDGPEDMNGHRARDELRLWENVLDGQMGAIPEAFVVVGNANLDPLAGDGDRAAMATFLRRQDLSDPHPGQPNADWGTDGPGQLRVSYVLPSSDWQVVGAGTFWPDADMSEADSLSDQWDAVGPHRLVWVDISR</sequence>
<keyword evidence="3" id="KW-1185">Reference proteome</keyword>
<dbReference type="STRING" id="1123755.SAMN05444714_0290"/>
<protein>
    <submittedName>
        <fullName evidence="2">Endonuclease/Exonuclease/phosphatase family protein</fullName>
    </submittedName>
</protein>
<evidence type="ECO:0000313" key="3">
    <source>
        <dbReference type="Proteomes" id="UP000198926"/>
    </source>
</evidence>
<dbReference type="GO" id="GO:0004519">
    <property type="term" value="F:endonuclease activity"/>
    <property type="evidence" value="ECO:0007669"/>
    <property type="project" value="UniProtKB-KW"/>
</dbReference>